<keyword evidence="2" id="KW-1185">Reference proteome</keyword>
<dbReference type="EMBL" id="JMEE01000044">
    <property type="protein sequence ID" value="RWR01052.1"/>
    <property type="molecule type" value="Genomic_DNA"/>
</dbReference>
<gene>
    <name evidence="1" type="ORF">ED28_16520</name>
</gene>
<comment type="caution">
    <text evidence="1">The sequence shown here is derived from an EMBL/GenBank/DDBJ whole genome shotgun (WGS) entry which is preliminary data.</text>
</comment>
<proteinExistence type="predicted"/>
<name>A0A443IA90_9GAMM</name>
<reference evidence="1 2" key="1">
    <citation type="submission" date="2014-04" db="EMBL/GenBank/DDBJ databases">
        <title>Draft genome sequence of Pantoea beijingensis strain LMG 27579, an emerging pathogen to Pleurotus eryngii with potential industrial application.</title>
        <authorList>
            <person name="Xu F."/>
            <person name="Liu Y."/>
            <person name="Wang S."/>
            <person name="Yin Y."/>
            <person name="Ma Y."/>
            <person name="Zhao S."/>
            <person name="Rong C."/>
        </authorList>
    </citation>
    <scope>NUCLEOTIDE SEQUENCE [LARGE SCALE GENOMIC DNA]</scope>
    <source>
        <strain evidence="1 2">LMG 27579</strain>
    </source>
</reference>
<protein>
    <submittedName>
        <fullName evidence="1">Uncharacterized protein</fullName>
    </submittedName>
</protein>
<accession>A0A443IA90</accession>
<sequence length="88" mass="9865">MYCCTAMNIAIKLLNEGKTHLLLNTACNEVQIDALGDATLNFWANYITIAVMHLLAEPMQMRLSSSITIKSPAVFAKKRERFPTFCIV</sequence>
<dbReference type="AlphaFoldDB" id="A0A443IA90"/>
<evidence type="ECO:0000313" key="1">
    <source>
        <dbReference type="EMBL" id="RWR01052.1"/>
    </source>
</evidence>
<evidence type="ECO:0000313" key="2">
    <source>
        <dbReference type="Proteomes" id="UP000288794"/>
    </source>
</evidence>
<organism evidence="1 2">
    <name type="scientific">[Pantoea] beijingensis</name>
    <dbReference type="NCBI Taxonomy" id="1324864"/>
    <lineage>
        <taxon>Bacteria</taxon>
        <taxon>Pseudomonadati</taxon>
        <taxon>Pseudomonadota</taxon>
        <taxon>Gammaproteobacteria</taxon>
        <taxon>Enterobacterales</taxon>
        <taxon>Erwiniaceae</taxon>
        <taxon>Erwinia</taxon>
    </lineage>
</organism>
<dbReference type="Proteomes" id="UP000288794">
    <property type="component" value="Unassembled WGS sequence"/>
</dbReference>